<dbReference type="EMBL" id="JACHMH010000001">
    <property type="protein sequence ID" value="MBB4680293.1"/>
    <property type="molecule type" value="Genomic_DNA"/>
</dbReference>
<keyword evidence="2" id="KW-0732">Signal</keyword>
<sequence length="360" mass="38054">MYRRLIAPVLAVALMGSGGVALAQPDTGKVQQALQAALDAGAPGGLTVVNDRRTGRQSYVAGKADIASGRTPRATDRFRIGSVSKPFVATALLQLVGDGKLSLDDKVAKWLPGAVKNGENITLRQLLQHTSGLPDFVPHLDFSPGAVLTEYTPDQLLKLIADDQPTFAPGQGWSYSNTGYLLAGMVITKATGRDWRQAVTERILRPLGLRDTELPHRKTTISGPHLSGYTADPANPQRRVEVTRISPTMADSAGEMISTADDLGKFFRALLSGRLLPAAQLKEMTTAVPMTGRQGGYGLGLMRTDLSCGISVWGHGGSIPGFNSWAASDATGGKVIGLNINQQLANPTPSLQGVLTAAYC</sequence>
<comment type="caution">
    <text evidence="4">The sequence shown here is derived from an EMBL/GenBank/DDBJ whole genome shotgun (WGS) entry which is preliminary data.</text>
</comment>
<keyword evidence="4" id="KW-0121">Carboxypeptidase</keyword>
<gene>
    <name evidence="4" type="ORF">HNR67_006411</name>
</gene>
<evidence type="ECO:0000313" key="4">
    <source>
        <dbReference type="EMBL" id="MBB4680293.1"/>
    </source>
</evidence>
<dbReference type="AlphaFoldDB" id="A0A7W7CFM2"/>
<dbReference type="InterPro" id="IPR001466">
    <property type="entry name" value="Beta-lactam-related"/>
</dbReference>
<dbReference type="PANTHER" id="PTHR46825">
    <property type="entry name" value="D-ALANYL-D-ALANINE-CARBOXYPEPTIDASE/ENDOPEPTIDASE AMPH"/>
    <property type="match status" value="1"/>
</dbReference>
<dbReference type="Proteomes" id="UP000533598">
    <property type="component" value="Unassembled WGS sequence"/>
</dbReference>
<feature type="chain" id="PRO_5031045720" evidence="2">
    <location>
        <begin position="24"/>
        <end position="360"/>
    </location>
</feature>
<accession>A0A7W7CFM2</accession>
<evidence type="ECO:0000256" key="2">
    <source>
        <dbReference type="SAM" id="SignalP"/>
    </source>
</evidence>
<dbReference type="PANTHER" id="PTHR46825:SF7">
    <property type="entry name" value="D-ALANYL-D-ALANINE CARBOXYPEPTIDASE"/>
    <property type="match status" value="1"/>
</dbReference>
<evidence type="ECO:0000259" key="3">
    <source>
        <dbReference type="Pfam" id="PF00144"/>
    </source>
</evidence>
<dbReference type="InterPro" id="IPR050491">
    <property type="entry name" value="AmpC-like"/>
</dbReference>
<evidence type="ECO:0000313" key="5">
    <source>
        <dbReference type="Proteomes" id="UP000533598"/>
    </source>
</evidence>
<keyword evidence="4" id="KW-0378">Hydrolase</keyword>
<name>A0A7W7CFM2_9PSEU</name>
<dbReference type="InterPro" id="IPR012338">
    <property type="entry name" value="Beta-lactam/transpept-like"/>
</dbReference>
<protein>
    <submittedName>
        <fullName evidence="4">D-alanyl-D-alanine carboxypeptidase</fullName>
        <ecNumber evidence="4">3.4.16.4</ecNumber>
    </submittedName>
</protein>
<dbReference type="RefSeq" id="WP_185005983.1">
    <property type="nucleotide sequence ID" value="NZ_BAAAUI010000009.1"/>
</dbReference>
<proteinExistence type="predicted"/>
<evidence type="ECO:0000256" key="1">
    <source>
        <dbReference type="SAM" id="MobiDB-lite"/>
    </source>
</evidence>
<organism evidence="4 5">
    <name type="scientific">Crossiella cryophila</name>
    <dbReference type="NCBI Taxonomy" id="43355"/>
    <lineage>
        <taxon>Bacteria</taxon>
        <taxon>Bacillati</taxon>
        <taxon>Actinomycetota</taxon>
        <taxon>Actinomycetes</taxon>
        <taxon>Pseudonocardiales</taxon>
        <taxon>Pseudonocardiaceae</taxon>
        <taxon>Crossiella</taxon>
    </lineage>
</organism>
<feature type="signal peptide" evidence="2">
    <location>
        <begin position="1"/>
        <end position="23"/>
    </location>
</feature>
<dbReference type="GO" id="GO:0009002">
    <property type="term" value="F:serine-type D-Ala-D-Ala carboxypeptidase activity"/>
    <property type="evidence" value="ECO:0007669"/>
    <property type="project" value="UniProtKB-EC"/>
</dbReference>
<feature type="region of interest" description="Disordered" evidence="1">
    <location>
        <begin position="215"/>
        <end position="234"/>
    </location>
</feature>
<dbReference type="SUPFAM" id="SSF56601">
    <property type="entry name" value="beta-lactamase/transpeptidase-like"/>
    <property type="match status" value="1"/>
</dbReference>
<dbReference type="EC" id="3.4.16.4" evidence="4"/>
<keyword evidence="4" id="KW-0645">Protease</keyword>
<dbReference type="Pfam" id="PF00144">
    <property type="entry name" value="Beta-lactamase"/>
    <property type="match status" value="1"/>
</dbReference>
<dbReference type="Gene3D" id="3.40.710.10">
    <property type="entry name" value="DD-peptidase/beta-lactamase superfamily"/>
    <property type="match status" value="1"/>
</dbReference>
<feature type="domain" description="Beta-lactamase-related" evidence="3">
    <location>
        <begin position="32"/>
        <end position="346"/>
    </location>
</feature>
<reference evidence="4 5" key="1">
    <citation type="submission" date="2020-08" db="EMBL/GenBank/DDBJ databases">
        <title>Sequencing the genomes of 1000 actinobacteria strains.</title>
        <authorList>
            <person name="Klenk H.-P."/>
        </authorList>
    </citation>
    <scope>NUCLEOTIDE SEQUENCE [LARGE SCALE GENOMIC DNA]</scope>
    <source>
        <strain evidence="4 5">DSM 44230</strain>
    </source>
</reference>
<keyword evidence="5" id="KW-1185">Reference proteome</keyword>